<name>A0A4D9EHZ7_9SAUR</name>
<feature type="region of interest" description="Disordered" evidence="1">
    <location>
        <begin position="26"/>
        <end position="147"/>
    </location>
</feature>
<protein>
    <submittedName>
        <fullName evidence="2">Solute carrier family 22 member 23</fullName>
    </submittedName>
</protein>
<comment type="caution">
    <text evidence="2">The sequence shown here is derived from an EMBL/GenBank/DDBJ whole genome shotgun (WGS) entry which is preliminary data.</text>
</comment>
<dbReference type="Proteomes" id="UP000297703">
    <property type="component" value="Unassembled WGS sequence"/>
</dbReference>
<feature type="compositionally biased region" description="Basic and acidic residues" evidence="1">
    <location>
        <begin position="103"/>
        <end position="116"/>
    </location>
</feature>
<gene>
    <name evidence="2" type="ORF">DR999_PMT07169</name>
</gene>
<evidence type="ECO:0000313" key="3">
    <source>
        <dbReference type="Proteomes" id="UP000297703"/>
    </source>
</evidence>
<proteinExistence type="predicted"/>
<keyword evidence="3" id="KW-1185">Reference proteome</keyword>
<dbReference type="AlphaFoldDB" id="A0A4D9EHZ7"/>
<reference evidence="2 3" key="1">
    <citation type="submission" date="2019-04" db="EMBL/GenBank/DDBJ databases">
        <title>Draft genome of the big-headed turtle Platysternon megacephalum.</title>
        <authorList>
            <person name="Gong S."/>
        </authorList>
    </citation>
    <scope>NUCLEOTIDE SEQUENCE [LARGE SCALE GENOMIC DNA]</scope>
    <source>
        <strain evidence="2">DO16091913</strain>
        <tissue evidence="2">Muscle</tissue>
    </source>
</reference>
<organism evidence="2 3">
    <name type="scientific">Platysternon megacephalum</name>
    <name type="common">big-headed turtle</name>
    <dbReference type="NCBI Taxonomy" id="55544"/>
    <lineage>
        <taxon>Eukaryota</taxon>
        <taxon>Metazoa</taxon>
        <taxon>Chordata</taxon>
        <taxon>Craniata</taxon>
        <taxon>Vertebrata</taxon>
        <taxon>Euteleostomi</taxon>
        <taxon>Archelosauria</taxon>
        <taxon>Testudinata</taxon>
        <taxon>Testudines</taxon>
        <taxon>Cryptodira</taxon>
        <taxon>Durocryptodira</taxon>
        <taxon>Testudinoidea</taxon>
        <taxon>Platysternidae</taxon>
        <taxon>Platysternon</taxon>
    </lineage>
</organism>
<reference evidence="2 3" key="2">
    <citation type="submission" date="2019-04" db="EMBL/GenBank/DDBJ databases">
        <title>The genome sequence of big-headed turtle.</title>
        <authorList>
            <person name="Gong S."/>
        </authorList>
    </citation>
    <scope>NUCLEOTIDE SEQUENCE [LARGE SCALE GENOMIC DNA]</scope>
    <source>
        <strain evidence="2">DO16091913</strain>
        <tissue evidence="2">Muscle</tissue>
    </source>
</reference>
<dbReference type="EMBL" id="QXTE01000049">
    <property type="protein sequence ID" value="TFK09776.1"/>
    <property type="molecule type" value="Genomic_DNA"/>
</dbReference>
<evidence type="ECO:0000256" key="1">
    <source>
        <dbReference type="SAM" id="MobiDB-lite"/>
    </source>
</evidence>
<evidence type="ECO:0000313" key="2">
    <source>
        <dbReference type="EMBL" id="TFK09776.1"/>
    </source>
</evidence>
<accession>A0A4D9EHZ7</accession>
<sequence length="147" mass="15487">MEPQPGCRGTKHDSQQRLALVQRFPPQAFQTLGKSGPLLRLHRAGGSSPQLPRGDGPGPRNESVAKPGADPGAVSAATRLEGSQGAEPPQARWEAPVGQAEACEEHMGRDPGRESRPALTKPRPATDAGSLALLTPRNRRTPIAADL</sequence>